<reference evidence="1" key="1">
    <citation type="journal article" date="2017" name="Viruses">
        <title>Characterization of Bacillus subtilis Viruses vB_BsuM-Goe2 and vB_BsuM-Goe3.</title>
        <authorList>
            <person name="Willms I.M."/>
            <person name="Hoppert M."/>
            <person name="Hertel R."/>
        </authorList>
    </citation>
    <scope>NUCLEOTIDE SEQUENCE [LARGE SCALE GENOMIC DNA]</scope>
</reference>
<gene>
    <name evidence="1" type="ORF">Goe3_c23800</name>
</gene>
<organism evidence="1 2">
    <name type="scientific">Bacillus phage vB_BsuM-Goe3</name>
    <dbReference type="NCBI Taxonomy" id="1933063"/>
    <lineage>
        <taxon>Viruses</taxon>
        <taxon>Duplodnaviria</taxon>
        <taxon>Heunggongvirae</taxon>
        <taxon>Uroviricota</taxon>
        <taxon>Caudoviricetes</taxon>
        <taxon>Herelleviridae</taxon>
        <taxon>Bastillevirinae</taxon>
        <taxon>Grisebachstrassevirus</taxon>
        <taxon>Grisebachstrassevirus goe3</taxon>
    </lineage>
</organism>
<protein>
    <submittedName>
        <fullName evidence="1">Uncharacterized protein</fullName>
    </submittedName>
</protein>
<name>A0A217ERG0_BPGO3</name>
<accession>A0A217ERG0</accession>
<sequence length="95" mass="11201">MNESGKWVLEDGFYLHVNTAENHLHSLIYLVQLFKESENDTQLLIEMSKNLYDYYKSARHTNSLEGIEVRVSEVWFTIWEIKDANTGEVLAHSYF</sequence>
<keyword evidence="2" id="KW-1185">Reference proteome</keyword>
<evidence type="ECO:0000313" key="2">
    <source>
        <dbReference type="Proteomes" id="UP000221795"/>
    </source>
</evidence>
<dbReference type="EMBL" id="KY368640">
    <property type="protein sequence ID" value="APZ82699.1"/>
    <property type="molecule type" value="Genomic_DNA"/>
</dbReference>
<dbReference type="Proteomes" id="UP000221795">
    <property type="component" value="Segment"/>
</dbReference>
<organismHost>
    <name type="scientific">Bacillus subtilis</name>
    <dbReference type="NCBI Taxonomy" id="1423"/>
</organismHost>
<evidence type="ECO:0000313" key="1">
    <source>
        <dbReference type="EMBL" id="APZ82699.1"/>
    </source>
</evidence>
<proteinExistence type="predicted"/>